<sequence length="41" mass="4747">MDTETTIINKDKKYLKVSGLQKDINFTGLVNKVAQYVIFRI</sequence>
<evidence type="ECO:0000313" key="2">
    <source>
        <dbReference type="Proteomes" id="UP000004097"/>
    </source>
</evidence>
<accession>E7MMT6</accession>
<protein>
    <submittedName>
        <fullName evidence="1">Uncharacterized protein</fullName>
    </submittedName>
</protein>
<proteinExistence type="predicted"/>
<dbReference type="HOGENOM" id="CLU_3276764_0_0_9"/>
<dbReference type="EMBL" id="AECQ01000013">
    <property type="protein sequence ID" value="EFW24670.1"/>
    <property type="molecule type" value="Genomic_DNA"/>
</dbReference>
<dbReference type="STRING" id="706433.HMPREF9430_00853"/>
<keyword evidence="2" id="KW-1185">Reference proteome</keyword>
<dbReference type="Proteomes" id="UP000004097">
    <property type="component" value="Unassembled WGS sequence"/>
</dbReference>
<evidence type="ECO:0000313" key="1">
    <source>
        <dbReference type="EMBL" id="EFW24670.1"/>
    </source>
</evidence>
<dbReference type="AlphaFoldDB" id="E7MMT6"/>
<name>E7MMT6_9FIRM</name>
<comment type="caution">
    <text evidence="1">The sequence shown here is derived from an EMBL/GenBank/DDBJ whole genome shotgun (WGS) entry which is preliminary data.</text>
</comment>
<gene>
    <name evidence="1" type="ORF">HMPREF9430_00853</name>
</gene>
<organism evidence="1 2">
    <name type="scientific">Solobacterium moorei F0204</name>
    <dbReference type="NCBI Taxonomy" id="706433"/>
    <lineage>
        <taxon>Bacteria</taxon>
        <taxon>Bacillati</taxon>
        <taxon>Bacillota</taxon>
        <taxon>Erysipelotrichia</taxon>
        <taxon>Erysipelotrichales</taxon>
        <taxon>Erysipelotrichaceae</taxon>
        <taxon>Solobacterium</taxon>
    </lineage>
</organism>
<reference evidence="1 2" key="1">
    <citation type="submission" date="2010-08" db="EMBL/GenBank/DDBJ databases">
        <authorList>
            <person name="Weinstock G."/>
            <person name="Sodergren E."/>
            <person name="Clifton S."/>
            <person name="Fulton L."/>
            <person name="Fulton B."/>
            <person name="Courtney L."/>
            <person name="Fronick C."/>
            <person name="Harrison M."/>
            <person name="Strong C."/>
            <person name="Farmer C."/>
            <person name="Delahaunty K."/>
            <person name="Markovic C."/>
            <person name="Hall O."/>
            <person name="Minx P."/>
            <person name="Tomlinson C."/>
            <person name="Mitreva M."/>
            <person name="Hou S."/>
            <person name="Chen J."/>
            <person name="Wollam A."/>
            <person name="Pepin K.H."/>
            <person name="Johnson M."/>
            <person name="Bhonagiri V."/>
            <person name="Zhang X."/>
            <person name="Suruliraj S."/>
            <person name="Warren W."/>
            <person name="Chinwalla A."/>
            <person name="Mardis E.R."/>
            <person name="Wilson R.K."/>
        </authorList>
    </citation>
    <scope>NUCLEOTIDE SEQUENCE [LARGE SCALE GENOMIC DNA]</scope>
    <source>
        <strain evidence="1 2">F0204</strain>
    </source>
</reference>